<dbReference type="Pfam" id="PF24547">
    <property type="entry name" value="DUF7601"/>
    <property type="match status" value="1"/>
</dbReference>
<comment type="caution">
    <text evidence="3">The sequence shown here is derived from an EMBL/GenBank/DDBJ whole genome shotgun (WGS) entry which is preliminary data.</text>
</comment>
<dbReference type="SUPFAM" id="SSF53300">
    <property type="entry name" value="vWA-like"/>
    <property type="match status" value="1"/>
</dbReference>
<evidence type="ECO:0000256" key="1">
    <source>
        <dbReference type="SAM" id="SignalP"/>
    </source>
</evidence>
<dbReference type="InterPro" id="IPR002035">
    <property type="entry name" value="VWF_A"/>
</dbReference>
<dbReference type="SMART" id="SM00327">
    <property type="entry name" value="VWA"/>
    <property type="match status" value="1"/>
</dbReference>
<feature type="domain" description="VWFA" evidence="2">
    <location>
        <begin position="66"/>
        <end position="338"/>
    </location>
</feature>
<evidence type="ECO:0000259" key="2">
    <source>
        <dbReference type="SMART" id="SM00327"/>
    </source>
</evidence>
<dbReference type="Gene3D" id="3.40.50.410">
    <property type="entry name" value="von Willebrand factor, type A domain"/>
    <property type="match status" value="1"/>
</dbReference>
<reference evidence="3" key="1">
    <citation type="submission" date="2023-05" db="EMBL/GenBank/DDBJ databases">
        <title>[olsenella] sp. nov., isolated from a pig farm feces dump.</title>
        <authorList>
            <person name="Chang Y.-H."/>
        </authorList>
    </citation>
    <scope>NUCLEOTIDE SEQUENCE</scope>
    <source>
        <strain evidence="3">YH-ols2217</strain>
    </source>
</reference>
<organism evidence="3 4">
    <name type="scientific">Kribbibacterium absianum</name>
    <dbReference type="NCBI Taxonomy" id="3044210"/>
    <lineage>
        <taxon>Bacteria</taxon>
        <taxon>Bacillati</taxon>
        <taxon>Actinomycetota</taxon>
        <taxon>Coriobacteriia</taxon>
        <taxon>Coriobacteriales</taxon>
        <taxon>Kribbibacteriaceae</taxon>
        <taxon>Kribbibacterium</taxon>
    </lineage>
</organism>
<dbReference type="Proteomes" id="UP001431693">
    <property type="component" value="Unassembled WGS sequence"/>
</dbReference>
<keyword evidence="1" id="KW-0732">Signal</keyword>
<gene>
    <name evidence="3" type="ORF">QJ043_04805</name>
</gene>
<dbReference type="InterPro" id="IPR055384">
    <property type="entry name" value="DUF7604"/>
</dbReference>
<dbReference type="InterPro" id="IPR036465">
    <property type="entry name" value="vWFA_dom_sf"/>
</dbReference>
<dbReference type="InterPro" id="IPR055382">
    <property type="entry name" value="DUF7601"/>
</dbReference>
<accession>A0ABT6ZK23</accession>
<evidence type="ECO:0000313" key="4">
    <source>
        <dbReference type="Proteomes" id="UP001431693"/>
    </source>
</evidence>
<dbReference type="RefSeq" id="WP_283722749.1">
    <property type="nucleotide sequence ID" value="NZ_JASJEX010000002.1"/>
</dbReference>
<proteinExistence type="predicted"/>
<evidence type="ECO:0000313" key="3">
    <source>
        <dbReference type="EMBL" id="MDJ1129398.1"/>
    </source>
</evidence>
<keyword evidence="4" id="KW-1185">Reference proteome</keyword>
<feature type="signal peptide" evidence="1">
    <location>
        <begin position="1"/>
        <end position="29"/>
    </location>
</feature>
<name>A0ABT6ZK23_9ACTN</name>
<protein>
    <submittedName>
        <fullName evidence="3">VWA domain-containing protein</fullName>
    </submittedName>
</protein>
<dbReference type="Pfam" id="PF13519">
    <property type="entry name" value="VWA_2"/>
    <property type="match status" value="1"/>
</dbReference>
<feature type="chain" id="PRO_5047058673" evidence="1">
    <location>
        <begin position="30"/>
        <end position="637"/>
    </location>
</feature>
<dbReference type="EMBL" id="JASJEX010000002">
    <property type="protein sequence ID" value="MDJ1129398.1"/>
    <property type="molecule type" value="Genomic_DNA"/>
</dbReference>
<dbReference type="Pfam" id="PF24558">
    <property type="entry name" value="DUF7604"/>
    <property type="match status" value="1"/>
</dbReference>
<dbReference type="Gene3D" id="2.60.40.1140">
    <property type="entry name" value="Collagen-binding surface protein Cna, B-type domain"/>
    <property type="match status" value="1"/>
</dbReference>
<sequence length="637" mass="67240">MAKRFKAALALVVACLGVALLVAATPAWAALSAPAHTKTAQLNEDGTVTIRLDVTGASETSTTSQGANVYVVVDTSGSMGEVLSGITSYSLVDPSSYNRYFGPYVGSTAYGLVDGNYVELDVRRENTGSFWNPNYVFTFTVKDTGQLYTGDVYRAVGTTRMDVAKGALRTMGNTLLAQDNVKVTLIPFDTNVGTVSGPFSKGNTTGFDTAVNNMSAEGGTNWDAALRKAGQLAGQHLETPAYVIFLSDGKPTFRLNANGVVAGSGSDDNDGKNLDAAVAAANGLPANVKALYSIYNGADAADDMKEFSNRVTKTFDEKEVYDGTNADSLNAALANIAQEITNSASYKDVVITDVLSQWVEYELPAQEMVNSGFTYYKNDEPWADAPKANIDASGHVKWDLSSVGKLEDGAKYAIEFKVKLKPEAYQEAAKSDGDSLELPTNADGTQVDYTVLQETTGGSSTEAPGSDSYEIPTVPVPKTKLVISKTVAGNMGNVNESFNFTVDVPNGTYYVNNVEQKVENEKLSFQLKHGETVTINGLMPGAHAVSEVRDNVTGMTTAINGSEVKGSDAGDNKLAFSTEATIPNSSKAVTVAYVNTSEAAPIVGYSDNTTPFMVLMTVALAGAGAAGAHAFARSREE</sequence>